<dbReference type="InterPro" id="IPR029030">
    <property type="entry name" value="Caspase-like_dom_sf"/>
</dbReference>
<dbReference type="EMBL" id="VFPP01000001">
    <property type="protein sequence ID" value="TQM78762.1"/>
    <property type="molecule type" value="Genomic_DNA"/>
</dbReference>
<comment type="caution">
    <text evidence="3">The sequence shown here is derived from an EMBL/GenBank/DDBJ whole genome shotgun (WGS) entry which is preliminary data.</text>
</comment>
<dbReference type="RefSeq" id="WP_141975533.1">
    <property type="nucleotide sequence ID" value="NZ_VFPP01000001.1"/>
</dbReference>
<gene>
    <name evidence="3" type="ORF">FHX81_1040</name>
</gene>
<feature type="domain" description="Peptidase C14 caspase" evidence="1">
    <location>
        <begin position="134"/>
        <end position="357"/>
    </location>
</feature>
<proteinExistence type="predicted"/>
<dbReference type="InterPro" id="IPR011600">
    <property type="entry name" value="Pept_C14_caspase"/>
</dbReference>
<dbReference type="AlphaFoldDB" id="A0A543J7I1"/>
<evidence type="ECO:0000259" key="1">
    <source>
        <dbReference type="Pfam" id="PF00656"/>
    </source>
</evidence>
<name>A0A543J7I1_9PSEU</name>
<dbReference type="GO" id="GO:0004197">
    <property type="term" value="F:cysteine-type endopeptidase activity"/>
    <property type="evidence" value="ECO:0007669"/>
    <property type="project" value="InterPro"/>
</dbReference>
<dbReference type="InterPro" id="IPR027372">
    <property type="entry name" value="Phytase-like_dom"/>
</dbReference>
<dbReference type="NCBIfam" id="NF047832">
    <property type="entry name" value="caspase_w_EACC1"/>
    <property type="match status" value="1"/>
</dbReference>
<dbReference type="Gene3D" id="3.40.50.1460">
    <property type="match status" value="1"/>
</dbReference>
<evidence type="ECO:0000313" key="3">
    <source>
        <dbReference type="EMBL" id="TQM78762.1"/>
    </source>
</evidence>
<dbReference type="Pfam" id="PF00656">
    <property type="entry name" value="Peptidase_C14"/>
    <property type="match status" value="1"/>
</dbReference>
<evidence type="ECO:0000313" key="4">
    <source>
        <dbReference type="Proteomes" id="UP000316628"/>
    </source>
</evidence>
<dbReference type="Pfam" id="PF19953">
    <property type="entry name" value="EACC1"/>
    <property type="match status" value="1"/>
</dbReference>
<organism evidence="3 4">
    <name type="scientific">Saccharothrix saharensis</name>
    <dbReference type="NCBI Taxonomy" id="571190"/>
    <lineage>
        <taxon>Bacteria</taxon>
        <taxon>Bacillati</taxon>
        <taxon>Actinomycetota</taxon>
        <taxon>Actinomycetes</taxon>
        <taxon>Pseudonocardiales</taxon>
        <taxon>Pseudonocardiaceae</taxon>
        <taxon>Saccharothrix</taxon>
    </lineage>
</organism>
<dbReference type="SUPFAM" id="SSF52129">
    <property type="entry name" value="Caspase-like"/>
    <property type="match status" value="1"/>
</dbReference>
<evidence type="ECO:0000259" key="2">
    <source>
        <dbReference type="Pfam" id="PF13449"/>
    </source>
</evidence>
<accession>A0A543J7I1</accession>
<dbReference type="PANTHER" id="PTHR37957:SF1">
    <property type="entry name" value="PHYTASE-LIKE DOMAIN-CONTAINING PROTEIN"/>
    <property type="match status" value="1"/>
</dbReference>
<dbReference type="PANTHER" id="PTHR37957">
    <property type="entry name" value="BLR7070 PROTEIN"/>
    <property type="match status" value="1"/>
</dbReference>
<dbReference type="GO" id="GO:0006508">
    <property type="term" value="P:proteolysis"/>
    <property type="evidence" value="ECO:0007669"/>
    <property type="project" value="InterPro"/>
</dbReference>
<dbReference type="InterPro" id="IPR045428">
    <property type="entry name" value="EACC1"/>
</dbReference>
<keyword evidence="4" id="KW-1185">Reference proteome</keyword>
<reference evidence="3 4" key="1">
    <citation type="submission" date="2019-06" db="EMBL/GenBank/DDBJ databases">
        <title>Sequencing the genomes of 1000 actinobacteria strains.</title>
        <authorList>
            <person name="Klenk H.-P."/>
        </authorList>
    </citation>
    <scope>NUCLEOTIDE SEQUENCE [LARGE SCALE GENOMIC DNA]</scope>
    <source>
        <strain evidence="3 4">DSM 45456</strain>
    </source>
</reference>
<feature type="domain" description="Phytase-like" evidence="2">
    <location>
        <begin position="451"/>
        <end position="743"/>
    </location>
</feature>
<dbReference type="Pfam" id="PF13449">
    <property type="entry name" value="Phytase-like"/>
    <property type="match status" value="1"/>
</dbReference>
<protein>
    <submittedName>
        <fullName evidence="3">Uncharacterized protein</fullName>
    </submittedName>
</protein>
<sequence length="761" mass="82667">MDIELRFEVDEGTGGSPDDLRTLYRHLADHPELPEGARVLIRREPVRPGELGTAEVVLAVVATAAGVGQLAVAVRSWRDAVKRPTNVRLVVPAEHRDVTRPVDDALRGSGDPRRETGEEKAVGVIGRIDPDNSACVLIGVDRYYDQELPSLRAVYNNVEQLYDVLTDEDVWGVKPGRIRKVHNPRTATDLVQPIREMSDLATDTLIVYYAGHGLKDLLEDELYLSLPTSVPGQPESAVRYKAVKQAITQSRQAQRVVVILDCCYSGVAMDGAMSTATDDIRADAGVDDVRGSYLMCSAAPNRKALAPSADVCTVFTGELVDVLRHGIPESSGLTLSLGAVFREVRRRLRRDNRPQPQEQDQNQVGDLRFAHNVALRTKQTPDAAVPARETRRHRVRRGLTVTAAIIAAAAAGAAVRPGIDWWREPGGRCSPHATLLSYTDELDKLDVNGEQVTGLSAIALDGGSKLLALADNEPGRVFPLAMGDPEHLTVTARTGQTLRDQDNEPYRQGIDGEGLVIENGTGTMLVSSEHGPSIRRFRISDSREIGELPVPAALRDPPDGSAHTGRTIESLTATPEGDYLYAGWEAPLSGDGDQRGRHRLRIQRYHGEPGGDYEPDRQYAYETDAGLYLTELAVVEPDRLLALERQYVEGLGNAIRVYDVDLADAEDVTGQASLANATADVFVPSTLLFDLAACPAGGRGKVTAEEPQSNPLLGNVEGMAVGPEETSGPHRGTRLLYLVSDDNSNSVQTTRLYAFRITLPD</sequence>
<dbReference type="OrthoDB" id="9798539at2"/>
<dbReference type="Proteomes" id="UP000316628">
    <property type="component" value="Unassembled WGS sequence"/>
</dbReference>